<proteinExistence type="predicted"/>
<protein>
    <submittedName>
        <fullName evidence="2">Uncharacterized protein</fullName>
    </submittedName>
</protein>
<keyword evidence="4" id="KW-1185">Reference proteome</keyword>
<evidence type="ECO:0000313" key="2">
    <source>
        <dbReference type="EMBL" id="VVA32544.1"/>
    </source>
</evidence>
<accession>A0A5E4FYR7</accession>
<evidence type="ECO:0000313" key="4">
    <source>
        <dbReference type="Proteomes" id="UP001054821"/>
    </source>
</evidence>
<dbReference type="Gramene" id="VVA32544">
    <property type="protein sequence ID" value="VVA32544"/>
    <property type="gene ID" value="Prudul26B029282"/>
</dbReference>
<dbReference type="AlphaFoldDB" id="A0A5E4FYR7"/>
<evidence type="ECO:0000313" key="1">
    <source>
        <dbReference type="EMBL" id="KAI5333491.1"/>
    </source>
</evidence>
<dbReference type="InParanoid" id="A0A5E4FYR7"/>
<dbReference type="EMBL" id="JAJFAZ020000004">
    <property type="protein sequence ID" value="KAI5333491.1"/>
    <property type="molecule type" value="Genomic_DNA"/>
</dbReference>
<dbReference type="Proteomes" id="UP001054821">
    <property type="component" value="Chromosome 4"/>
</dbReference>
<reference evidence="1 4" key="3">
    <citation type="journal article" date="2022" name="G3 (Bethesda)">
        <title>Whole-genome sequence and methylome profiling of the almond [Prunus dulcis (Mill.) D.A. Webb] cultivar 'Nonpareil'.</title>
        <authorList>
            <person name="D'Amico-Willman K.M."/>
            <person name="Ouma W.Z."/>
            <person name="Meulia T."/>
            <person name="Sideli G.M."/>
            <person name="Gradziel T.M."/>
            <person name="Fresnedo-Ramirez J."/>
        </authorList>
    </citation>
    <scope>NUCLEOTIDE SEQUENCE [LARGE SCALE GENOMIC DNA]</scope>
    <source>
        <strain evidence="1">Clone GOH B32 T37-40</strain>
    </source>
</reference>
<dbReference type="EMBL" id="CABIKO010000252">
    <property type="protein sequence ID" value="VVA32544.1"/>
    <property type="molecule type" value="Genomic_DNA"/>
</dbReference>
<dbReference type="Proteomes" id="UP000327085">
    <property type="component" value="Chromosome 4"/>
</dbReference>
<reference evidence="2" key="1">
    <citation type="submission" date="2019-07" db="EMBL/GenBank/DDBJ databases">
        <authorList>
            <person name="Alioto T."/>
            <person name="Alioto T."/>
            <person name="Gomez Garrido J."/>
        </authorList>
    </citation>
    <scope>NUCLEOTIDE SEQUENCE</scope>
</reference>
<sequence length="162" mass="17686">MLLCEEGCAKPLLFQQGEPGLFLWSPSVGLVWKRLEASPPPLKLEKAAPFRQEWGCDLGSSWNTWGSATWVFGEQDPASTGAGPLELKGGSGPRREYGQLGLWRDELGFGAGFEVVPSFKRASPASELGYIDFWQELGFEGGFGSLGLGFSMWEVQLGLLVR</sequence>
<evidence type="ECO:0000313" key="3">
    <source>
        <dbReference type="Proteomes" id="UP000327085"/>
    </source>
</evidence>
<organism evidence="2 3">
    <name type="scientific">Prunus dulcis</name>
    <name type="common">Almond</name>
    <name type="synonym">Amygdalus dulcis</name>
    <dbReference type="NCBI Taxonomy" id="3755"/>
    <lineage>
        <taxon>Eukaryota</taxon>
        <taxon>Viridiplantae</taxon>
        <taxon>Streptophyta</taxon>
        <taxon>Embryophyta</taxon>
        <taxon>Tracheophyta</taxon>
        <taxon>Spermatophyta</taxon>
        <taxon>Magnoliopsida</taxon>
        <taxon>eudicotyledons</taxon>
        <taxon>Gunneridae</taxon>
        <taxon>Pentapetalae</taxon>
        <taxon>rosids</taxon>
        <taxon>fabids</taxon>
        <taxon>Rosales</taxon>
        <taxon>Rosaceae</taxon>
        <taxon>Amygdaloideae</taxon>
        <taxon>Amygdaleae</taxon>
        <taxon>Prunus</taxon>
    </lineage>
</organism>
<name>A0A5E4FYR7_PRUDU</name>
<gene>
    <name evidence="2" type="ORF">ALMOND_2B029282</name>
    <name evidence="1" type="ORF">L3X38_023622</name>
</gene>
<reference evidence="3" key="2">
    <citation type="journal article" date="2020" name="Plant J.">
        <title>Transposons played a major role in the diversification between the closely related almond and peach genomes: results from the almond genome sequence.</title>
        <authorList>
            <person name="Alioto T."/>
            <person name="Alexiou K.G."/>
            <person name="Bardil A."/>
            <person name="Barteri F."/>
            <person name="Castanera R."/>
            <person name="Cruz F."/>
            <person name="Dhingra A."/>
            <person name="Duval H."/>
            <person name="Fernandez I Marti A."/>
            <person name="Frias L."/>
            <person name="Galan B."/>
            <person name="Garcia J.L."/>
            <person name="Howad W."/>
            <person name="Gomez-Garrido J."/>
            <person name="Gut M."/>
            <person name="Julca I."/>
            <person name="Morata J."/>
            <person name="Puigdomenech P."/>
            <person name="Ribeca P."/>
            <person name="Rubio Cabetas M.J."/>
            <person name="Vlasova A."/>
            <person name="Wirthensohn M."/>
            <person name="Garcia-Mas J."/>
            <person name="Gabaldon T."/>
            <person name="Casacuberta J.M."/>
            <person name="Arus P."/>
        </authorList>
    </citation>
    <scope>NUCLEOTIDE SEQUENCE [LARGE SCALE GENOMIC DNA]</scope>
    <source>
        <strain evidence="3">cv. Texas</strain>
    </source>
</reference>